<dbReference type="eggNOG" id="ENOG502QVSX">
    <property type="taxonomic scope" value="Eukaryota"/>
</dbReference>
<dbReference type="GO" id="GO:0047262">
    <property type="term" value="F:polygalacturonate 4-alpha-galacturonosyltransferase activity"/>
    <property type="evidence" value="ECO:0007669"/>
    <property type="project" value="InterPro"/>
</dbReference>
<keyword evidence="5" id="KW-0472">Membrane</keyword>
<dbReference type="InterPro" id="IPR029993">
    <property type="entry name" value="GAUT"/>
</dbReference>
<protein>
    <recommendedName>
        <fullName evidence="5">Hexosyltransferase</fullName>
        <ecNumber evidence="5">2.4.1.-</ecNumber>
    </recommendedName>
</protein>
<feature type="region of interest" description="Disordered" evidence="6">
    <location>
        <begin position="61"/>
        <end position="115"/>
    </location>
</feature>
<dbReference type="AlphaFoldDB" id="A0A0J8BHC9"/>
<dbReference type="Gene3D" id="3.90.550.10">
    <property type="entry name" value="Spore Coat Polysaccharide Biosynthesis Protein SpsA, Chain A"/>
    <property type="match status" value="1"/>
</dbReference>
<keyword evidence="5" id="KW-0333">Golgi apparatus</keyword>
<keyword evidence="8" id="KW-1185">Reference proteome</keyword>
<dbReference type="InterPro" id="IPR029044">
    <property type="entry name" value="Nucleotide-diphossugar_trans"/>
</dbReference>
<dbReference type="UniPathway" id="UPA00845"/>
<comment type="subcellular location">
    <subcellularLocation>
        <location evidence="5">Golgi apparatus membrane</location>
        <topology evidence="5">Single-pass type II membrane protein</topology>
    </subcellularLocation>
</comment>
<keyword evidence="5" id="KW-0812">Transmembrane</keyword>
<dbReference type="KEGG" id="bvg:104906023"/>
<keyword evidence="4" id="KW-0808">Transferase</keyword>
<proteinExistence type="inferred from homology"/>
<feature type="compositionally biased region" description="Basic and acidic residues" evidence="6">
    <location>
        <begin position="135"/>
        <end position="144"/>
    </location>
</feature>
<sequence>MKGGAGGGGVGGGGVGANAAVSTKRRWRGFVIAVLGLVILSMLVPLVFLLGFHNAFHNYSSSSGSGSGFPSQQQASSDSQEHHVHVALGGYQSHNPNTTMDPDQDQEQDQDQDQHDQTIHIKDLIHRLAPTLPKEHIEKPDQEISVHSGINKSTTKAPMQDLQPKESHGNPLEKDVHKASPEGTSVNISSPDAVIQIAKGDERLTLCELRFGSYCLWRREYKEAMMDFMVKKLKDRLFVARAYFPSIAKLPVHEKLSRELKQNIQDFERMLSESTTDADLPPHVEDKLWKMEAAIAKAKSVPVDCSNVDKKFRQLVDLTEDEANFHTKQSSFLYQLAVQTMPKSLHCLSMRLTVEYFHTSPLDVEDSVTEKYVDPELYHYVILSNNILAASVAINSTVIHAKESRKLVFHVLTDRQNYFAMTLWFGRNTFKKATIQVLNIEEYNRVPGLLLPQEFRVTFQSAHKLPKLDYKTEYVSLFSHSHYLLPQIFKNLDKIVVLDDDIVVQQDLSPLWRINMGRMVIGAAEFCSVRLGQLDKYLGGVNFNRNSCSWMSGMNVIDLARWRELNLTGTFRKTAQELKRKGRLPEAAASMASLLAFQDLVYALDDMWVLSGLGHDYGLNLQSIKKFAVLHYNGNMKPWLELGIPKYRSLWFKYLNRQDQLLSDCNVIP</sequence>
<dbReference type="GO" id="GO:0045489">
    <property type="term" value="P:pectin biosynthetic process"/>
    <property type="evidence" value="ECO:0007669"/>
    <property type="project" value="UniProtKB-UniPathway"/>
</dbReference>
<evidence type="ECO:0000256" key="2">
    <source>
        <dbReference type="ARBA" id="ARBA00006351"/>
    </source>
</evidence>
<organism evidence="7 8">
    <name type="scientific">Beta vulgaris subsp. vulgaris</name>
    <name type="common">Beet</name>
    <dbReference type="NCBI Taxonomy" id="3555"/>
    <lineage>
        <taxon>Eukaryota</taxon>
        <taxon>Viridiplantae</taxon>
        <taxon>Streptophyta</taxon>
        <taxon>Embryophyta</taxon>
        <taxon>Tracheophyta</taxon>
        <taxon>Spermatophyta</taxon>
        <taxon>Magnoliopsida</taxon>
        <taxon>eudicotyledons</taxon>
        <taxon>Gunneridae</taxon>
        <taxon>Pentapetalae</taxon>
        <taxon>Caryophyllales</taxon>
        <taxon>Chenopodiaceae</taxon>
        <taxon>Betoideae</taxon>
        <taxon>Beta</taxon>
    </lineage>
</organism>
<evidence type="ECO:0000256" key="1">
    <source>
        <dbReference type="ARBA" id="ARBA00004877"/>
    </source>
</evidence>
<feature type="compositionally biased region" description="Acidic residues" evidence="6">
    <location>
        <begin position="102"/>
        <end position="111"/>
    </location>
</feature>
<evidence type="ECO:0000256" key="3">
    <source>
        <dbReference type="ARBA" id="ARBA00022676"/>
    </source>
</evidence>
<dbReference type="OrthoDB" id="411524at2759"/>
<evidence type="ECO:0000313" key="7">
    <source>
        <dbReference type="EMBL" id="KMS99413.1"/>
    </source>
</evidence>
<dbReference type="InterPro" id="IPR002495">
    <property type="entry name" value="Glyco_trans_8"/>
</dbReference>
<dbReference type="PANTHER" id="PTHR32116:SF12">
    <property type="entry name" value="GALACTURONOSYLTRANSFERASE 7-RELATED"/>
    <property type="match status" value="1"/>
</dbReference>
<dbReference type="OMA" id="FQHNDDE"/>
<name>A0A0J8BHC9_BETVV</name>
<accession>A0A0J8BHC9</accession>
<evidence type="ECO:0000256" key="4">
    <source>
        <dbReference type="ARBA" id="ARBA00022679"/>
    </source>
</evidence>
<evidence type="ECO:0000313" key="8">
    <source>
        <dbReference type="Proteomes" id="UP000035740"/>
    </source>
</evidence>
<evidence type="ECO:0000256" key="6">
    <source>
        <dbReference type="SAM" id="MobiDB-lite"/>
    </source>
</evidence>
<evidence type="ECO:0000256" key="5">
    <source>
        <dbReference type="RuleBase" id="RU362027"/>
    </source>
</evidence>
<keyword evidence="3 5" id="KW-0328">Glycosyltransferase</keyword>
<keyword evidence="5" id="KW-1133">Transmembrane helix</keyword>
<comment type="pathway">
    <text evidence="1 5">Glycan metabolism; pectin biosynthesis.</text>
</comment>
<dbReference type="Gramene" id="KMS99413">
    <property type="protein sequence ID" value="KMS99413"/>
    <property type="gene ID" value="BVRB_2g045350"/>
</dbReference>
<gene>
    <name evidence="7" type="ORF">BVRB_2g045350</name>
</gene>
<comment type="similarity">
    <text evidence="2 5">Belongs to the glycosyltransferase 8 family.</text>
</comment>
<dbReference type="GO" id="GO:0000139">
    <property type="term" value="C:Golgi membrane"/>
    <property type="evidence" value="ECO:0007669"/>
    <property type="project" value="UniProtKB-SubCell"/>
</dbReference>
<dbReference type="GO" id="GO:0071555">
    <property type="term" value="P:cell wall organization"/>
    <property type="evidence" value="ECO:0007669"/>
    <property type="project" value="UniProtKB-KW"/>
</dbReference>
<dbReference type="PANTHER" id="PTHR32116">
    <property type="entry name" value="GALACTURONOSYLTRANSFERASE 4-RELATED"/>
    <property type="match status" value="1"/>
</dbReference>
<dbReference type="Pfam" id="PF25557">
    <property type="entry name" value="GAUT_1"/>
    <property type="match status" value="1"/>
</dbReference>
<dbReference type="EC" id="2.4.1.-" evidence="5"/>
<feature type="transmembrane region" description="Helical" evidence="5">
    <location>
        <begin position="30"/>
        <end position="52"/>
    </location>
</feature>
<feature type="compositionally biased region" description="Polar residues" evidence="6">
    <location>
        <begin position="148"/>
        <end position="157"/>
    </location>
</feature>
<dbReference type="SUPFAM" id="SSF53448">
    <property type="entry name" value="Nucleotide-diphospho-sugar transferases"/>
    <property type="match status" value="1"/>
</dbReference>
<feature type="compositionally biased region" description="Basic and acidic residues" evidence="6">
    <location>
        <begin position="163"/>
        <end position="180"/>
    </location>
</feature>
<dbReference type="Proteomes" id="UP000035740">
    <property type="component" value="Unassembled WGS sequence"/>
</dbReference>
<feature type="compositionally biased region" description="Low complexity" evidence="6">
    <location>
        <begin position="61"/>
        <end position="77"/>
    </location>
</feature>
<dbReference type="EMBL" id="KQ090219">
    <property type="protein sequence ID" value="KMS99413.1"/>
    <property type="molecule type" value="Genomic_DNA"/>
</dbReference>
<dbReference type="Pfam" id="PF01501">
    <property type="entry name" value="Glyco_transf_8"/>
    <property type="match status" value="1"/>
</dbReference>
<feature type="region of interest" description="Disordered" evidence="6">
    <location>
        <begin position="135"/>
        <end position="187"/>
    </location>
</feature>
<reference evidence="7 8" key="1">
    <citation type="journal article" date="2014" name="Nature">
        <title>The genome of the recently domesticated crop plant sugar beet (Beta vulgaris).</title>
        <authorList>
            <person name="Dohm J.C."/>
            <person name="Minoche A.E."/>
            <person name="Holtgrawe D."/>
            <person name="Capella-Gutierrez S."/>
            <person name="Zakrzewski F."/>
            <person name="Tafer H."/>
            <person name="Rupp O."/>
            <person name="Sorensen T.R."/>
            <person name="Stracke R."/>
            <person name="Reinhardt R."/>
            <person name="Goesmann A."/>
            <person name="Kraft T."/>
            <person name="Schulz B."/>
            <person name="Stadler P.F."/>
            <person name="Schmidt T."/>
            <person name="Gabaldon T."/>
            <person name="Lehrach H."/>
            <person name="Weisshaar B."/>
            <person name="Himmelbauer H."/>
        </authorList>
    </citation>
    <scope>NUCLEOTIDE SEQUENCE [LARGE SCALE GENOMIC DNA]</scope>
    <source>
        <tissue evidence="7">Taproot</tissue>
    </source>
</reference>
<keyword evidence="5" id="KW-0961">Cell wall biogenesis/degradation</keyword>